<protein>
    <submittedName>
        <fullName evidence="1">Uncharacterized protein</fullName>
    </submittedName>
</protein>
<accession>A0ABQ9ESR6</accession>
<dbReference type="PANTHER" id="PTHR34415:SF1">
    <property type="entry name" value="INTEGRASE CATALYTIC DOMAIN-CONTAINING PROTEIN"/>
    <property type="match status" value="1"/>
</dbReference>
<sequence>MKFSPGSKGVNVDDARQTDVTEHNVTSQFRRKTCGNHCQEMSKEELDVVIKIQLFHHRHNGVNTKKKKHKKKERERPRQKYYFGGKRCEQEKVDAIAHSLEDGLDARSHGNKGKLPKHVLTLNDVKIIKHFLIAYGNKYGLPLPGRLPNYKEHRIILLLSDKSKDVYYDYIHCSCCRRSSPKKEALAKQCPHITIIKPATDLCHKCQMYVSKLKDCGNLSEEENCSQLQEYQQHLENCKIQRDEY</sequence>
<keyword evidence="2" id="KW-1185">Reference proteome</keyword>
<gene>
    <name evidence="1" type="ORF">KUTeg_015510</name>
</gene>
<reference evidence="1 2" key="1">
    <citation type="submission" date="2022-12" db="EMBL/GenBank/DDBJ databases">
        <title>Chromosome-level genome of Tegillarca granosa.</title>
        <authorList>
            <person name="Kim J."/>
        </authorList>
    </citation>
    <scope>NUCLEOTIDE SEQUENCE [LARGE SCALE GENOMIC DNA]</scope>
    <source>
        <strain evidence="1">Teg-2019</strain>
        <tissue evidence="1">Adductor muscle</tissue>
    </source>
</reference>
<organism evidence="1 2">
    <name type="scientific">Tegillarca granosa</name>
    <name type="common">Malaysian cockle</name>
    <name type="synonym">Anadara granosa</name>
    <dbReference type="NCBI Taxonomy" id="220873"/>
    <lineage>
        <taxon>Eukaryota</taxon>
        <taxon>Metazoa</taxon>
        <taxon>Spiralia</taxon>
        <taxon>Lophotrochozoa</taxon>
        <taxon>Mollusca</taxon>
        <taxon>Bivalvia</taxon>
        <taxon>Autobranchia</taxon>
        <taxon>Pteriomorphia</taxon>
        <taxon>Arcoida</taxon>
        <taxon>Arcoidea</taxon>
        <taxon>Arcidae</taxon>
        <taxon>Tegillarca</taxon>
    </lineage>
</organism>
<comment type="caution">
    <text evidence="1">The sequence shown here is derived from an EMBL/GenBank/DDBJ whole genome shotgun (WGS) entry which is preliminary data.</text>
</comment>
<evidence type="ECO:0000313" key="1">
    <source>
        <dbReference type="EMBL" id="KAJ8307426.1"/>
    </source>
</evidence>
<proteinExistence type="predicted"/>
<dbReference type="PANTHER" id="PTHR34415">
    <property type="entry name" value="INTEGRASE CATALYTIC DOMAIN-CONTAINING PROTEIN"/>
    <property type="match status" value="1"/>
</dbReference>
<evidence type="ECO:0000313" key="2">
    <source>
        <dbReference type="Proteomes" id="UP001217089"/>
    </source>
</evidence>
<dbReference type="Proteomes" id="UP001217089">
    <property type="component" value="Unassembled WGS sequence"/>
</dbReference>
<dbReference type="EMBL" id="JARBDR010000793">
    <property type="protein sequence ID" value="KAJ8307426.1"/>
    <property type="molecule type" value="Genomic_DNA"/>
</dbReference>
<name>A0ABQ9ESR6_TEGGR</name>